<reference evidence="1 2" key="1">
    <citation type="submission" date="2020-08" db="EMBL/GenBank/DDBJ databases">
        <title>Plant Genome Project.</title>
        <authorList>
            <person name="Zhang R.-G."/>
        </authorList>
    </citation>
    <scope>NUCLEOTIDE SEQUENCE [LARGE SCALE GENOMIC DNA]</scope>
    <source>
        <tissue evidence="1">Rhizome</tissue>
    </source>
</reference>
<protein>
    <submittedName>
        <fullName evidence="1">Uncharacterized protein</fullName>
    </submittedName>
</protein>
<evidence type="ECO:0000313" key="1">
    <source>
        <dbReference type="EMBL" id="KAG6506210.1"/>
    </source>
</evidence>
<organism evidence="1 2">
    <name type="scientific">Zingiber officinale</name>
    <name type="common">Ginger</name>
    <name type="synonym">Amomum zingiber</name>
    <dbReference type="NCBI Taxonomy" id="94328"/>
    <lineage>
        <taxon>Eukaryota</taxon>
        <taxon>Viridiplantae</taxon>
        <taxon>Streptophyta</taxon>
        <taxon>Embryophyta</taxon>
        <taxon>Tracheophyta</taxon>
        <taxon>Spermatophyta</taxon>
        <taxon>Magnoliopsida</taxon>
        <taxon>Liliopsida</taxon>
        <taxon>Zingiberales</taxon>
        <taxon>Zingiberaceae</taxon>
        <taxon>Zingiber</taxon>
    </lineage>
</organism>
<name>A0A8J5L5A2_ZINOF</name>
<proteinExistence type="predicted"/>
<accession>A0A8J5L5A2</accession>
<gene>
    <name evidence="1" type="ORF">ZIOFF_031528</name>
</gene>
<dbReference type="EMBL" id="JACMSC010000009">
    <property type="protein sequence ID" value="KAG6506210.1"/>
    <property type="molecule type" value="Genomic_DNA"/>
</dbReference>
<evidence type="ECO:0000313" key="2">
    <source>
        <dbReference type="Proteomes" id="UP000734854"/>
    </source>
</evidence>
<dbReference type="AlphaFoldDB" id="A0A8J5L5A2"/>
<comment type="caution">
    <text evidence="1">The sequence shown here is derived from an EMBL/GenBank/DDBJ whole genome shotgun (WGS) entry which is preliminary data.</text>
</comment>
<keyword evidence="2" id="KW-1185">Reference proteome</keyword>
<sequence>MLENRRRVGALPRHAVGTHPITQEDFSQFSSIHMFDIVVRHHAGKKTPASSWFVGTDVERPEQAFQHGNASRRSKVPANNVTCSGTPFSDDITALLHDLNDVGDGEEAILIPHAAELSWLPAPSTLLDEEGSAIAPAAGTLETLRRSRWRTQ</sequence>
<dbReference type="Proteomes" id="UP000734854">
    <property type="component" value="Unassembled WGS sequence"/>
</dbReference>